<comment type="caution">
    <text evidence="7">The sequence shown here is derived from an EMBL/GenBank/DDBJ whole genome shotgun (WGS) entry which is preliminary data.</text>
</comment>
<evidence type="ECO:0000256" key="6">
    <source>
        <dbReference type="SAM" id="Phobius"/>
    </source>
</evidence>
<dbReference type="EMBL" id="JACSNQ010000006">
    <property type="protein sequence ID" value="MBM6774816.1"/>
    <property type="molecule type" value="Genomic_DNA"/>
</dbReference>
<evidence type="ECO:0000256" key="1">
    <source>
        <dbReference type="ARBA" id="ARBA00004651"/>
    </source>
</evidence>
<comment type="subcellular location">
    <subcellularLocation>
        <location evidence="1">Cell membrane</location>
        <topology evidence="1">Multi-pass membrane protein</topology>
    </subcellularLocation>
</comment>
<feature type="transmembrane region" description="Helical" evidence="6">
    <location>
        <begin position="391"/>
        <end position="409"/>
    </location>
</feature>
<keyword evidence="3 6" id="KW-0812">Transmembrane</keyword>
<evidence type="ECO:0000256" key="4">
    <source>
        <dbReference type="ARBA" id="ARBA00022989"/>
    </source>
</evidence>
<evidence type="ECO:0000313" key="7">
    <source>
        <dbReference type="EMBL" id="MBM6774816.1"/>
    </source>
</evidence>
<evidence type="ECO:0000313" key="8">
    <source>
        <dbReference type="Proteomes" id="UP000712527"/>
    </source>
</evidence>
<evidence type="ECO:0000256" key="5">
    <source>
        <dbReference type="ARBA" id="ARBA00023136"/>
    </source>
</evidence>
<feature type="transmembrane region" description="Helical" evidence="6">
    <location>
        <begin position="157"/>
        <end position="180"/>
    </location>
</feature>
<reference evidence="7 8" key="1">
    <citation type="journal article" date="2021" name="Sci. Rep.">
        <title>The distribution of antibiotic resistance genes in chicken gut microbiota commensals.</title>
        <authorList>
            <person name="Juricova H."/>
            <person name="Matiasovicova J."/>
            <person name="Kubasova T."/>
            <person name="Cejkova D."/>
            <person name="Rychlik I."/>
        </authorList>
    </citation>
    <scope>NUCLEOTIDE SEQUENCE [LARGE SCALE GENOMIC DNA]</scope>
    <source>
        <strain evidence="7 8">An794</strain>
    </source>
</reference>
<feature type="transmembrane region" description="Helical" evidence="6">
    <location>
        <begin position="343"/>
        <end position="361"/>
    </location>
</feature>
<feature type="transmembrane region" description="Helical" evidence="6">
    <location>
        <begin position="97"/>
        <end position="119"/>
    </location>
</feature>
<dbReference type="PANTHER" id="PTHR30250:SF11">
    <property type="entry name" value="O-ANTIGEN TRANSPORTER-RELATED"/>
    <property type="match status" value="1"/>
</dbReference>
<accession>A0ABS2F1G1</accession>
<dbReference type="PANTHER" id="PTHR30250">
    <property type="entry name" value="PST FAMILY PREDICTED COLANIC ACID TRANSPORTER"/>
    <property type="match status" value="1"/>
</dbReference>
<protein>
    <recommendedName>
        <fullName evidence="9">Polysaccharide biosynthesis protein</fullName>
    </recommendedName>
</protein>
<name>A0ABS2F1G1_9ACTN</name>
<keyword evidence="4 6" id="KW-1133">Transmembrane helix</keyword>
<gene>
    <name evidence="7" type="ORF">H9X80_04565</name>
</gene>
<feature type="transmembrane region" description="Helical" evidence="6">
    <location>
        <begin position="367"/>
        <end position="382"/>
    </location>
</feature>
<organism evidence="7 8">
    <name type="scientific">Olsenella profusa</name>
    <dbReference type="NCBI Taxonomy" id="138595"/>
    <lineage>
        <taxon>Bacteria</taxon>
        <taxon>Bacillati</taxon>
        <taxon>Actinomycetota</taxon>
        <taxon>Coriobacteriia</taxon>
        <taxon>Coriobacteriales</taxon>
        <taxon>Atopobiaceae</taxon>
        <taxon>Olsenella</taxon>
    </lineage>
</organism>
<feature type="transmembrane region" description="Helical" evidence="6">
    <location>
        <begin position="201"/>
        <end position="222"/>
    </location>
</feature>
<keyword evidence="5 6" id="KW-0472">Membrane</keyword>
<feature type="transmembrane region" description="Helical" evidence="6">
    <location>
        <begin position="415"/>
        <end position="435"/>
    </location>
</feature>
<evidence type="ECO:0000256" key="3">
    <source>
        <dbReference type="ARBA" id="ARBA00022692"/>
    </source>
</evidence>
<feature type="transmembrane region" description="Helical" evidence="6">
    <location>
        <begin position="71"/>
        <end position="91"/>
    </location>
</feature>
<evidence type="ECO:0000256" key="2">
    <source>
        <dbReference type="ARBA" id="ARBA00022475"/>
    </source>
</evidence>
<feature type="transmembrane region" description="Helical" evidence="6">
    <location>
        <begin position="234"/>
        <end position="259"/>
    </location>
</feature>
<sequence>MLNIFSGVLTSLLVPKILGVEEFGYWQLFVFYTSYGMVFSLGVGDGVYLIEGGRSRDTINKRSIKSQFLLGMSYQLAIALLICLLAASDAFGADRSFVLFSTAVFFVLNNAANYFSYLLQAINETRKSSMSVAINSATFIVPLVVLIAMRVPDYRVYIVFYALSRLISLIYCMVVTRDFLSAPLLPLGKSLPRLTRSIRAGSKLMFATLASSLILGVMRFLIDLNWGIEQFSIVSLSVSMTTLVLTCVSQASMVLFPTLRQVGEEALARCFELVRDCLDFLLPVVYLLYSPGAFLLSLWLPQYETSFHLFSILLPLCVFDGKMDLVGMTFLKVQREERRLLKINVATLAVGAAFSLVGTYALHSIEFILGGTVVAVMVRCLYSEHYVAKMLGVRASQLAWGVILISTLFSVSAYLLGYMASWIISVVLYGTYLVLNRSRLHQTLSSLGFAHSA</sequence>
<feature type="transmembrane region" description="Helical" evidence="6">
    <location>
        <begin position="29"/>
        <end position="50"/>
    </location>
</feature>
<keyword evidence="8" id="KW-1185">Reference proteome</keyword>
<evidence type="ECO:0008006" key="9">
    <source>
        <dbReference type="Google" id="ProtNLM"/>
    </source>
</evidence>
<dbReference type="InterPro" id="IPR050833">
    <property type="entry name" value="Poly_Biosynth_Transport"/>
</dbReference>
<dbReference type="Proteomes" id="UP000712527">
    <property type="component" value="Unassembled WGS sequence"/>
</dbReference>
<keyword evidence="2" id="KW-1003">Cell membrane</keyword>
<feature type="transmembrane region" description="Helical" evidence="6">
    <location>
        <begin position="306"/>
        <end position="331"/>
    </location>
</feature>
<feature type="transmembrane region" description="Helical" evidence="6">
    <location>
        <begin position="280"/>
        <end position="300"/>
    </location>
</feature>
<feature type="transmembrane region" description="Helical" evidence="6">
    <location>
        <begin position="131"/>
        <end position="151"/>
    </location>
</feature>
<proteinExistence type="predicted"/>